<accession>A0A811KXQ3</accession>
<proteinExistence type="predicted"/>
<protein>
    <submittedName>
        <fullName evidence="3">Uncharacterized protein</fullName>
    </submittedName>
</protein>
<evidence type="ECO:0000313" key="3">
    <source>
        <dbReference type="EMBL" id="CAD5220234.1"/>
    </source>
</evidence>
<organism evidence="3 4">
    <name type="scientific">Bursaphelenchus okinawaensis</name>
    <dbReference type="NCBI Taxonomy" id="465554"/>
    <lineage>
        <taxon>Eukaryota</taxon>
        <taxon>Metazoa</taxon>
        <taxon>Ecdysozoa</taxon>
        <taxon>Nematoda</taxon>
        <taxon>Chromadorea</taxon>
        <taxon>Rhabditida</taxon>
        <taxon>Tylenchina</taxon>
        <taxon>Tylenchomorpha</taxon>
        <taxon>Aphelenchoidea</taxon>
        <taxon>Aphelenchoididae</taxon>
        <taxon>Bursaphelenchus</taxon>
    </lineage>
</organism>
<sequence>MWLISVVFVLLCFCFQPVTSVNCRDALTYLGGSPPDEYDNKLVLIMADDNSEEKVLTTFYCLFGHWKNVSTSVYICITVDSDLKCFDIRDGNEFDNYIIARHYGRQYCSNCITITDRKLKIDRIVLTSETTTTLVDKVGLGDVRSVIVDLFYRGLADNNIRFNGLRIDVDDATDQQFTDYFAKLLTKNTRKQIEYVYVTRYDVLPQFPYKYVYNPAWLQLLLILSKTLAVVGLMYLPMIMFIYIMFKTYVIHDWLRELLLYQWNLERNMLQQNAERDPLLE</sequence>
<evidence type="ECO:0000256" key="2">
    <source>
        <dbReference type="SAM" id="SignalP"/>
    </source>
</evidence>
<comment type="caution">
    <text evidence="3">The sequence shown here is derived from an EMBL/GenBank/DDBJ whole genome shotgun (WGS) entry which is preliminary data.</text>
</comment>
<reference evidence="3" key="1">
    <citation type="submission" date="2020-09" db="EMBL/GenBank/DDBJ databases">
        <authorList>
            <person name="Kikuchi T."/>
        </authorList>
    </citation>
    <scope>NUCLEOTIDE SEQUENCE</scope>
    <source>
        <strain evidence="3">SH1</strain>
    </source>
</reference>
<dbReference type="Proteomes" id="UP000614601">
    <property type="component" value="Unassembled WGS sequence"/>
</dbReference>
<name>A0A811KXQ3_9BILA</name>
<dbReference type="AlphaFoldDB" id="A0A811KXQ3"/>
<keyword evidence="1" id="KW-0472">Membrane</keyword>
<feature type="signal peptide" evidence="2">
    <location>
        <begin position="1"/>
        <end position="20"/>
    </location>
</feature>
<keyword evidence="1" id="KW-0812">Transmembrane</keyword>
<feature type="transmembrane region" description="Helical" evidence="1">
    <location>
        <begin position="216"/>
        <end position="246"/>
    </location>
</feature>
<evidence type="ECO:0000313" key="4">
    <source>
        <dbReference type="Proteomes" id="UP000614601"/>
    </source>
</evidence>
<dbReference type="EMBL" id="CAJFCW020000004">
    <property type="protein sequence ID" value="CAG9113392.1"/>
    <property type="molecule type" value="Genomic_DNA"/>
</dbReference>
<keyword evidence="4" id="KW-1185">Reference proteome</keyword>
<feature type="chain" id="PRO_5036408416" evidence="2">
    <location>
        <begin position="21"/>
        <end position="281"/>
    </location>
</feature>
<keyword evidence="2" id="KW-0732">Signal</keyword>
<dbReference type="EMBL" id="CAJFDH010000004">
    <property type="protein sequence ID" value="CAD5220234.1"/>
    <property type="molecule type" value="Genomic_DNA"/>
</dbReference>
<gene>
    <name evidence="3" type="ORF">BOKJ2_LOCUS8842</name>
</gene>
<dbReference type="Proteomes" id="UP000783686">
    <property type="component" value="Unassembled WGS sequence"/>
</dbReference>
<dbReference type="OrthoDB" id="10545671at2759"/>
<evidence type="ECO:0000256" key="1">
    <source>
        <dbReference type="SAM" id="Phobius"/>
    </source>
</evidence>
<keyword evidence="1" id="KW-1133">Transmembrane helix</keyword>